<accession>A0ABU6XV29</accession>
<organism evidence="2 3">
    <name type="scientific">Stylosanthes scabra</name>
    <dbReference type="NCBI Taxonomy" id="79078"/>
    <lineage>
        <taxon>Eukaryota</taxon>
        <taxon>Viridiplantae</taxon>
        <taxon>Streptophyta</taxon>
        <taxon>Embryophyta</taxon>
        <taxon>Tracheophyta</taxon>
        <taxon>Spermatophyta</taxon>
        <taxon>Magnoliopsida</taxon>
        <taxon>eudicotyledons</taxon>
        <taxon>Gunneridae</taxon>
        <taxon>Pentapetalae</taxon>
        <taxon>rosids</taxon>
        <taxon>fabids</taxon>
        <taxon>Fabales</taxon>
        <taxon>Fabaceae</taxon>
        <taxon>Papilionoideae</taxon>
        <taxon>50 kb inversion clade</taxon>
        <taxon>dalbergioids sensu lato</taxon>
        <taxon>Dalbergieae</taxon>
        <taxon>Pterocarpus clade</taxon>
        <taxon>Stylosanthes</taxon>
    </lineage>
</organism>
<name>A0ABU6XV29_9FABA</name>
<evidence type="ECO:0000313" key="2">
    <source>
        <dbReference type="EMBL" id="MED6201381.1"/>
    </source>
</evidence>
<dbReference type="EMBL" id="JASCZI010213530">
    <property type="protein sequence ID" value="MED6201381.1"/>
    <property type="molecule type" value="Genomic_DNA"/>
</dbReference>
<keyword evidence="3" id="KW-1185">Reference proteome</keyword>
<evidence type="ECO:0000256" key="1">
    <source>
        <dbReference type="SAM" id="MobiDB-lite"/>
    </source>
</evidence>
<sequence>MLPHGAPSPTSPIYPTTTHRREKEREYREYGTGLGRRTQNREKEKAEKELAGTERDQLQNGPRRYNGAFLRPRIWRKAQFFDTEAQHPGPSSFISAAAEDYWHTEPQRLSSPSSNTEESEDFWYIVLGFCYPIHILPFFH</sequence>
<proteinExistence type="predicted"/>
<protein>
    <submittedName>
        <fullName evidence="2">Uncharacterized protein</fullName>
    </submittedName>
</protein>
<reference evidence="2 3" key="1">
    <citation type="journal article" date="2023" name="Plants (Basel)">
        <title>Bridging the Gap: Combining Genomics and Transcriptomics Approaches to Understand Stylosanthes scabra, an Orphan Legume from the Brazilian Caatinga.</title>
        <authorList>
            <person name="Ferreira-Neto J.R.C."/>
            <person name="da Silva M.D."/>
            <person name="Binneck E."/>
            <person name="de Melo N.F."/>
            <person name="da Silva R.H."/>
            <person name="de Melo A.L.T.M."/>
            <person name="Pandolfi V."/>
            <person name="Bustamante F.O."/>
            <person name="Brasileiro-Vidal A.C."/>
            <person name="Benko-Iseppon A.M."/>
        </authorList>
    </citation>
    <scope>NUCLEOTIDE SEQUENCE [LARGE SCALE GENOMIC DNA]</scope>
    <source>
        <tissue evidence="2">Leaves</tissue>
    </source>
</reference>
<gene>
    <name evidence="2" type="ORF">PIB30_094387</name>
</gene>
<feature type="compositionally biased region" description="Basic and acidic residues" evidence="1">
    <location>
        <begin position="39"/>
        <end position="57"/>
    </location>
</feature>
<feature type="compositionally biased region" description="Basic and acidic residues" evidence="1">
    <location>
        <begin position="19"/>
        <end position="29"/>
    </location>
</feature>
<dbReference type="Proteomes" id="UP001341840">
    <property type="component" value="Unassembled WGS sequence"/>
</dbReference>
<feature type="region of interest" description="Disordered" evidence="1">
    <location>
        <begin position="1"/>
        <end position="65"/>
    </location>
</feature>
<comment type="caution">
    <text evidence="2">The sequence shown here is derived from an EMBL/GenBank/DDBJ whole genome shotgun (WGS) entry which is preliminary data.</text>
</comment>
<feature type="compositionally biased region" description="Low complexity" evidence="1">
    <location>
        <begin position="7"/>
        <end position="17"/>
    </location>
</feature>
<evidence type="ECO:0000313" key="3">
    <source>
        <dbReference type="Proteomes" id="UP001341840"/>
    </source>
</evidence>